<dbReference type="PANTHER" id="PTHR37806:SF1">
    <property type="entry name" value="PEPTIDASE C39-LIKE DOMAIN-CONTAINING PROTEIN"/>
    <property type="match status" value="1"/>
</dbReference>
<dbReference type="OrthoDB" id="9800780at2"/>
<proteinExistence type="predicted"/>
<evidence type="ECO:0000259" key="1">
    <source>
        <dbReference type="Pfam" id="PF13529"/>
    </source>
</evidence>
<keyword evidence="3" id="KW-1185">Reference proteome</keyword>
<dbReference type="InterPro" id="IPR039564">
    <property type="entry name" value="Peptidase_C39-like"/>
</dbReference>
<organism evidence="2 3">
    <name type="scientific">Parvimonas micra</name>
    <dbReference type="NCBI Taxonomy" id="33033"/>
    <lineage>
        <taxon>Bacteria</taxon>
        <taxon>Bacillati</taxon>
        <taxon>Bacillota</taxon>
        <taxon>Tissierellia</taxon>
        <taxon>Tissierellales</taxon>
        <taxon>Peptoniphilaceae</taxon>
        <taxon>Parvimonas</taxon>
    </lineage>
</organism>
<dbReference type="EMBL" id="CP009761">
    <property type="protein sequence ID" value="AIZ35974.1"/>
    <property type="molecule type" value="Genomic_DNA"/>
</dbReference>
<name>A0A0B4S0A3_9FIRM</name>
<evidence type="ECO:0000313" key="3">
    <source>
        <dbReference type="Proteomes" id="UP000031386"/>
    </source>
</evidence>
<dbReference type="KEGG" id="pmic:NW74_00600"/>
<dbReference type="Pfam" id="PF13529">
    <property type="entry name" value="Peptidase_C39_2"/>
    <property type="match status" value="1"/>
</dbReference>
<dbReference type="PANTHER" id="PTHR37806">
    <property type="entry name" value="LMO0724 PROTEIN"/>
    <property type="match status" value="1"/>
</dbReference>
<dbReference type="Proteomes" id="UP000031386">
    <property type="component" value="Chromosome"/>
</dbReference>
<reference evidence="2 3" key="1">
    <citation type="submission" date="2014-10" db="EMBL/GenBank/DDBJ databases">
        <title>Complete genome sequence of Parvimonas micra KCOM 1535 (= ChDC B708).</title>
        <authorList>
            <person name="Kook J.-K."/>
            <person name="Park S.-N."/>
            <person name="Lim Y.K."/>
            <person name="Roh H."/>
        </authorList>
    </citation>
    <scope>NUCLEOTIDE SEQUENCE [LARGE SCALE GENOMIC DNA]</scope>
    <source>
        <strain evidence="3">KCOM 1535 / ChDC B708</strain>
    </source>
</reference>
<dbReference type="Gene3D" id="2.10.270.10">
    <property type="entry name" value="Cholin Binding"/>
    <property type="match status" value="1"/>
</dbReference>
<feature type="domain" description="Peptidase C39-like" evidence="1">
    <location>
        <begin position="444"/>
        <end position="576"/>
    </location>
</feature>
<sequence length="609" mass="69880">MKVFKKVFLMFFSLLLIFHLGFNSILFAENINENEKKLVYVENIFYDENGKSANGWYDDGTEWYFFKDGKKHTGFATDGNGKMYFKNGKYRTAYVDKIFYEEGKPANGWYDDGSDWYFFKNGKKYTGFATDGNGKMYFKDGKYGKGYVDKVFYGEGKPADWWYDDGTGWYFFQKGEKFTGIAKDASGEKYFVDGKYGSGIYNDILYKDGIKSEGKVYVNGIFYGEDLKPANWWYDDGTAWYFFQNGKKHTGFAKDASGEKYFVDGKYGSGIYNDILYKDGIKSEGKVYVNGIFYGEDLKPANWWYDDGTAWYFFQNGKKHTGFAKDASGEKYFVDGKYANGLYNEKLYKDGIETEGEVYINGLFFDKDKKLANGWYYDGIEELYFENGSKYTGVLEGKFLVDGKYANKYYDGKYYKDGEEVEIPDSMLIEEGIKAYNFDDDKYYTGCWLYSAASGLYSKGVSITPPELLKLLPNTGDPRTGVMGNPKEHLYQGVFPACYPSALVPVLKKFVPTIEDFSGASFEDIKLQLSQGHTVQIWLSRVIPSNIINVGDGETIIASAWYHSVLLIGYNDKGFYHIEAVNQNKKVFLDFEKSLSQYEVFGRKAILYK</sequence>
<dbReference type="AlphaFoldDB" id="A0A0B4S0A3"/>
<dbReference type="Gene3D" id="3.90.70.10">
    <property type="entry name" value="Cysteine proteinases"/>
    <property type="match status" value="1"/>
</dbReference>
<dbReference type="RefSeq" id="WP_041953294.1">
    <property type="nucleotide sequence ID" value="NZ_CP009761.1"/>
</dbReference>
<evidence type="ECO:0000313" key="2">
    <source>
        <dbReference type="EMBL" id="AIZ35974.1"/>
    </source>
</evidence>
<dbReference type="SUPFAM" id="SSF69360">
    <property type="entry name" value="Cell wall binding repeat"/>
    <property type="match status" value="3"/>
</dbReference>
<protein>
    <recommendedName>
        <fullName evidence="1">Peptidase C39-like domain-containing protein</fullName>
    </recommendedName>
</protein>
<accession>A0A0B4S0A3</accession>
<gene>
    <name evidence="2" type="ORF">NW74_00600</name>
</gene>
<dbReference type="STRING" id="33033.NW74_00600"/>